<gene>
    <name evidence="2" type="ORF">L3X38_000202</name>
</gene>
<keyword evidence="3" id="KW-1185">Reference proteome</keyword>
<organism evidence="2 3">
    <name type="scientific">Prunus dulcis</name>
    <name type="common">Almond</name>
    <name type="synonym">Amygdalus dulcis</name>
    <dbReference type="NCBI Taxonomy" id="3755"/>
    <lineage>
        <taxon>Eukaryota</taxon>
        <taxon>Viridiplantae</taxon>
        <taxon>Streptophyta</taxon>
        <taxon>Embryophyta</taxon>
        <taxon>Tracheophyta</taxon>
        <taxon>Spermatophyta</taxon>
        <taxon>Magnoliopsida</taxon>
        <taxon>eudicotyledons</taxon>
        <taxon>Gunneridae</taxon>
        <taxon>Pentapetalae</taxon>
        <taxon>rosids</taxon>
        <taxon>fabids</taxon>
        <taxon>Rosales</taxon>
        <taxon>Rosaceae</taxon>
        <taxon>Amygdaloideae</taxon>
        <taxon>Amygdaleae</taxon>
        <taxon>Prunus</taxon>
    </lineage>
</organism>
<evidence type="ECO:0000256" key="1">
    <source>
        <dbReference type="SAM" id="MobiDB-lite"/>
    </source>
</evidence>
<feature type="region of interest" description="Disordered" evidence="1">
    <location>
        <begin position="1"/>
        <end position="46"/>
    </location>
</feature>
<reference evidence="2 3" key="1">
    <citation type="journal article" date="2022" name="G3 (Bethesda)">
        <title>Whole-genome sequence and methylome profiling of the almond [Prunus dulcis (Mill.) D.A. Webb] cultivar 'Nonpareil'.</title>
        <authorList>
            <person name="D'Amico-Willman K.M."/>
            <person name="Ouma W.Z."/>
            <person name="Meulia T."/>
            <person name="Sideli G.M."/>
            <person name="Gradziel T.M."/>
            <person name="Fresnedo-Ramirez J."/>
        </authorList>
    </citation>
    <scope>NUCLEOTIDE SEQUENCE [LARGE SCALE GENOMIC DNA]</scope>
    <source>
        <strain evidence="2">Clone GOH B32 T37-40</strain>
    </source>
</reference>
<accession>A0AAD4UT93</accession>
<dbReference type="EMBL" id="JAJFAZ020000010">
    <property type="protein sequence ID" value="KAI5311476.1"/>
    <property type="molecule type" value="Genomic_DNA"/>
</dbReference>
<evidence type="ECO:0000313" key="3">
    <source>
        <dbReference type="Proteomes" id="UP001054821"/>
    </source>
</evidence>
<sequence length="276" mass="30435">MELAYKRRPDKLRSSPGQSNEPIPSYDPSGHLSIDQPSPDASTGALFPLGRKQRASSQSNDPRSQKQIVIHWPGHHNHHLRFQLHLIGSLVLDLWQVPPNLLVIAFELGKAFTWSRLFLIQQRKEALIPRLAADWILPFIRTDSNRDFDSIMIPSSVAIEIENGGMREKLLLAPESLAALSPGLDAFDSLAELILVFAEPELIRSSPFSGESLVYRSSGQHQGKIDAYSLRAKERRPKASIASSSIRSAADDIAAPSPTNIGLAEPVSRAGFPRIS</sequence>
<protein>
    <submittedName>
        <fullName evidence="2">Uncharacterized protein</fullName>
    </submittedName>
</protein>
<evidence type="ECO:0000313" key="2">
    <source>
        <dbReference type="EMBL" id="KAI5311476.1"/>
    </source>
</evidence>
<name>A0AAD4UT93_PRUDU</name>
<dbReference type="Proteomes" id="UP001054821">
    <property type="component" value="Mitochondrion MT"/>
</dbReference>
<dbReference type="AlphaFoldDB" id="A0AAD4UT93"/>
<feature type="compositionally biased region" description="Basic and acidic residues" evidence="1">
    <location>
        <begin position="1"/>
        <end position="13"/>
    </location>
</feature>
<proteinExistence type="predicted"/>
<comment type="caution">
    <text evidence="2">The sequence shown here is derived from an EMBL/GenBank/DDBJ whole genome shotgun (WGS) entry which is preliminary data.</text>
</comment>
<geneLocation type="mitochondrion" evidence="2"/>
<keyword evidence="2" id="KW-0496">Mitochondrion</keyword>